<reference evidence="2 3" key="1">
    <citation type="submission" date="2024-01" db="EMBL/GenBank/DDBJ databases">
        <title>Genome assemblies of Stephania.</title>
        <authorList>
            <person name="Yang L."/>
        </authorList>
    </citation>
    <scope>NUCLEOTIDE SEQUENCE [LARGE SCALE GENOMIC DNA]</scope>
    <source>
        <strain evidence="2">QJT</strain>
        <tissue evidence="2">Leaf</tissue>
    </source>
</reference>
<name>A0AAP0NSU6_9MAGN</name>
<comment type="caution">
    <text evidence="2">The sequence shown here is derived from an EMBL/GenBank/DDBJ whole genome shotgun (WGS) entry which is preliminary data.</text>
</comment>
<feature type="chain" id="PRO_5042875873" evidence="1">
    <location>
        <begin position="27"/>
        <end position="60"/>
    </location>
</feature>
<keyword evidence="1" id="KW-0732">Signal</keyword>
<keyword evidence="3" id="KW-1185">Reference proteome</keyword>
<dbReference type="Proteomes" id="UP001417504">
    <property type="component" value="Unassembled WGS sequence"/>
</dbReference>
<dbReference type="AlphaFoldDB" id="A0AAP0NSU6"/>
<proteinExistence type="predicted"/>
<feature type="signal peptide" evidence="1">
    <location>
        <begin position="1"/>
        <end position="26"/>
    </location>
</feature>
<protein>
    <submittedName>
        <fullName evidence="2">Uncharacterized protein</fullName>
    </submittedName>
</protein>
<evidence type="ECO:0000256" key="1">
    <source>
        <dbReference type="SAM" id="SignalP"/>
    </source>
</evidence>
<evidence type="ECO:0000313" key="2">
    <source>
        <dbReference type="EMBL" id="KAK9116470.1"/>
    </source>
</evidence>
<dbReference type="EMBL" id="JBBNAE010000006">
    <property type="protein sequence ID" value="KAK9116470.1"/>
    <property type="molecule type" value="Genomic_DNA"/>
</dbReference>
<accession>A0AAP0NSU6</accession>
<sequence>MTKVVAAFLVFCIVVFETLHLQKANAEEVLSCYTQCKKDCLKEAPRTFVPLNVVTFAVKM</sequence>
<organism evidence="2 3">
    <name type="scientific">Stephania japonica</name>
    <dbReference type="NCBI Taxonomy" id="461633"/>
    <lineage>
        <taxon>Eukaryota</taxon>
        <taxon>Viridiplantae</taxon>
        <taxon>Streptophyta</taxon>
        <taxon>Embryophyta</taxon>
        <taxon>Tracheophyta</taxon>
        <taxon>Spermatophyta</taxon>
        <taxon>Magnoliopsida</taxon>
        <taxon>Ranunculales</taxon>
        <taxon>Menispermaceae</taxon>
        <taxon>Menispermoideae</taxon>
        <taxon>Cissampelideae</taxon>
        <taxon>Stephania</taxon>
    </lineage>
</organism>
<evidence type="ECO:0000313" key="3">
    <source>
        <dbReference type="Proteomes" id="UP001417504"/>
    </source>
</evidence>
<gene>
    <name evidence="2" type="ORF">Sjap_015417</name>
</gene>